<feature type="compositionally biased region" description="Acidic residues" evidence="1">
    <location>
        <begin position="561"/>
        <end position="576"/>
    </location>
</feature>
<name>A0A7J0GPS7_9ERIC</name>
<dbReference type="EMBL" id="BJWL01000023">
    <property type="protein sequence ID" value="GFZ12820.1"/>
    <property type="molecule type" value="Genomic_DNA"/>
</dbReference>
<keyword evidence="3" id="KW-1185">Reference proteome</keyword>
<dbReference type="PANTHER" id="PTHR33477">
    <property type="entry name" value="P-LOOP NTPASE DOMAIN-CONTAINING PROTEIN LPA1 HOMOLOG 1"/>
    <property type="match status" value="1"/>
</dbReference>
<feature type="region of interest" description="Disordered" evidence="1">
    <location>
        <begin position="509"/>
        <end position="577"/>
    </location>
</feature>
<feature type="region of interest" description="Disordered" evidence="1">
    <location>
        <begin position="640"/>
        <end position="659"/>
    </location>
</feature>
<dbReference type="GO" id="GO:0016787">
    <property type="term" value="F:hydrolase activity"/>
    <property type="evidence" value="ECO:0007669"/>
    <property type="project" value="UniProtKB-KW"/>
</dbReference>
<comment type="caution">
    <text evidence="2">The sequence shown here is derived from an EMBL/GenBank/DDBJ whole genome shotgun (WGS) entry which is preliminary data.</text>
</comment>
<protein>
    <submittedName>
        <fullName evidence="2">P-loop containing nucleoside triphosphate hydrolases superfamily protein</fullName>
    </submittedName>
</protein>
<dbReference type="SUPFAM" id="SSF52540">
    <property type="entry name" value="P-loop containing nucleoside triphosphate hydrolases"/>
    <property type="match status" value="1"/>
</dbReference>
<evidence type="ECO:0000313" key="2">
    <source>
        <dbReference type="EMBL" id="GFZ12820.1"/>
    </source>
</evidence>
<evidence type="ECO:0000313" key="3">
    <source>
        <dbReference type="Proteomes" id="UP000585474"/>
    </source>
</evidence>
<reference evidence="2 3" key="1">
    <citation type="submission" date="2019-07" db="EMBL/GenBank/DDBJ databases">
        <title>De Novo Assembly of kiwifruit Actinidia rufa.</title>
        <authorList>
            <person name="Sugita-Konishi S."/>
            <person name="Sato K."/>
            <person name="Mori E."/>
            <person name="Abe Y."/>
            <person name="Kisaki G."/>
            <person name="Hamano K."/>
            <person name="Suezawa K."/>
            <person name="Otani M."/>
            <person name="Fukuda T."/>
            <person name="Manabe T."/>
            <person name="Gomi K."/>
            <person name="Tabuchi M."/>
            <person name="Akimitsu K."/>
            <person name="Kataoka I."/>
        </authorList>
    </citation>
    <scope>NUCLEOTIDE SEQUENCE [LARGE SCALE GENOMIC DNA]</scope>
    <source>
        <strain evidence="3">cv. Fuchu</strain>
    </source>
</reference>
<accession>A0A7J0GPS7</accession>
<dbReference type="Gene3D" id="3.40.50.300">
    <property type="entry name" value="P-loop containing nucleotide triphosphate hydrolases"/>
    <property type="match status" value="1"/>
</dbReference>
<dbReference type="AlphaFoldDB" id="A0A7J0GPS7"/>
<keyword evidence="2" id="KW-0378">Hydrolase</keyword>
<organism evidence="2 3">
    <name type="scientific">Actinidia rufa</name>
    <dbReference type="NCBI Taxonomy" id="165716"/>
    <lineage>
        <taxon>Eukaryota</taxon>
        <taxon>Viridiplantae</taxon>
        <taxon>Streptophyta</taxon>
        <taxon>Embryophyta</taxon>
        <taxon>Tracheophyta</taxon>
        <taxon>Spermatophyta</taxon>
        <taxon>Magnoliopsida</taxon>
        <taxon>eudicotyledons</taxon>
        <taxon>Gunneridae</taxon>
        <taxon>Pentapetalae</taxon>
        <taxon>asterids</taxon>
        <taxon>Ericales</taxon>
        <taxon>Actinidiaceae</taxon>
        <taxon>Actinidia</taxon>
    </lineage>
</organism>
<dbReference type="Proteomes" id="UP000585474">
    <property type="component" value="Unassembled WGS sequence"/>
</dbReference>
<proteinExistence type="predicted"/>
<feature type="compositionally biased region" description="Basic and acidic residues" evidence="1">
    <location>
        <begin position="644"/>
        <end position="659"/>
    </location>
</feature>
<dbReference type="OrthoDB" id="10263927at2759"/>
<dbReference type="InterPro" id="IPR027417">
    <property type="entry name" value="P-loop_NTPase"/>
</dbReference>
<gene>
    <name evidence="2" type="ORF">Acr_23g0012050</name>
</gene>
<feature type="compositionally biased region" description="Low complexity" evidence="1">
    <location>
        <begin position="530"/>
        <end position="543"/>
    </location>
</feature>
<feature type="region of interest" description="Disordered" evidence="1">
    <location>
        <begin position="675"/>
        <end position="716"/>
    </location>
</feature>
<dbReference type="PANTHER" id="PTHR33477:SF3">
    <property type="entry name" value="P-LOOP NTPASE DOMAIN-CONTAINING PROTEIN LPA1 HOMOLOG 1"/>
    <property type="match status" value="1"/>
</dbReference>
<evidence type="ECO:0000256" key="1">
    <source>
        <dbReference type="SAM" id="MobiDB-lite"/>
    </source>
</evidence>
<sequence>MAEVTKLLYIVVDDEEKREKGKESFRYTRPVLQSTLQLMGCKARHAFKISQRVFELMKSECSADACSTGVDMSEFDRLTGQSQKENDCCANGCSDKPDGTHHVLLQKDVKSKSKPFELYKRRTTVVVRRKTFLDVACDALTQYKYVGPNQRADLVLACRIRERKESVTVLLCGTSGCGKSTLSALLGSRLGITTVISTDSIRHMMRSFVDEKQNPLLWASTYHAGEYLDTKAVAEAKAKKKVTKLAGVSQLLPKDDASDGSTIGRSDVLRPEVDSSSFELISSKQMAIEGFKAQSEMVIESLDRLITAWEERKESVVVEGVHLSLNFVMGLMKKHPSIVPFMIYITNEDKHLERFAVRAKYMTLDPAKNKYVKYIRNIRTIQEYLCKRADKHLVPKINNTNVDKSVAAIHATVFSCLRRREAGEQLYDLSMNTVMVVDEEHLMALLNTDGSVAKAWPVDSIDSNGKPIVGHYTENGIGTPMYGPLQIGKAEPVNLQFGHFGISAWPSDTGGTSHASSIDESRGDVTDNGSRYYSSCCSSPRMSDGPAKELKEEQSVHGSDEEVDDPPEVDSDEDLSDDGRKQLHEEFLSCRWRAPWTRSRLKSDEEYDDLAMQDQENGSWSDDDEFEDKVVPISVEELTSNVPYKDKQDPDCFSRTKSEPLPELQCSYSSLLKEKNEKRISSSGSHRLRRRSHSIPAFGKHGSVTKGPILSGAPQR</sequence>
<feature type="compositionally biased region" description="Basic and acidic residues" evidence="1">
    <location>
        <begin position="546"/>
        <end position="560"/>
    </location>
</feature>